<name>A0ABS1C035_9BACT</name>
<dbReference type="SUPFAM" id="SSF52980">
    <property type="entry name" value="Restriction endonuclease-like"/>
    <property type="match status" value="1"/>
</dbReference>
<dbReference type="InterPro" id="IPR047216">
    <property type="entry name" value="Endonuclease_DUF559_bact"/>
</dbReference>
<evidence type="ECO:0000313" key="3">
    <source>
        <dbReference type="Proteomes" id="UP000644147"/>
    </source>
</evidence>
<accession>A0ABS1C035</accession>
<gene>
    <name evidence="2" type="ORF">I5M27_06780</name>
</gene>
<dbReference type="GO" id="GO:0004519">
    <property type="term" value="F:endonuclease activity"/>
    <property type="evidence" value="ECO:0007669"/>
    <property type="project" value="UniProtKB-KW"/>
</dbReference>
<evidence type="ECO:0000313" key="2">
    <source>
        <dbReference type="EMBL" id="MBK0402683.1"/>
    </source>
</evidence>
<comment type="caution">
    <text evidence="2">The sequence shown here is derived from an EMBL/GenBank/DDBJ whole genome shotgun (WGS) entry which is preliminary data.</text>
</comment>
<dbReference type="PANTHER" id="PTHR38590:SF1">
    <property type="entry name" value="BLL0828 PROTEIN"/>
    <property type="match status" value="1"/>
</dbReference>
<dbReference type="InterPro" id="IPR007569">
    <property type="entry name" value="DUF559"/>
</dbReference>
<dbReference type="Pfam" id="PF04480">
    <property type="entry name" value="DUF559"/>
    <property type="match status" value="1"/>
</dbReference>
<proteinExistence type="predicted"/>
<feature type="domain" description="DUF559" evidence="1">
    <location>
        <begin position="19"/>
        <end position="120"/>
    </location>
</feature>
<dbReference type="InterPro" id="IPR011335">
    <property type="entry name" value="Restrct_endonuc-II-like"/>
</dbReference>
<dbReference type="Proteomes" id="UP000644147">
    <property type="component" value="Unassembled WGS sequence"/>
</dbReference>
<reference evidence="2 3" key="1">
    <citation type="submission" date="2020-12" db="EMBL/GenBank/DDBJ databases">
        <title>Bacterial novel species Adhaeribacter sp. BT258 isolated from soil.</title>
        <authorList>
            <person name="Jung H.-Y."/>
        </authorList>
    </citation>
    <scope>NUCLEOTIDE SEQUENCE [LARGE SCALE GENOMIC DNA]</scope>
    <source>
        <strain evidence="2 3">BT258</strain>
    </source>
</reference>
<keyword evidence="3" id="KW-1185">Reference proteome</keyword>
<keyword evidence="2" id="KW-0255">Endonuclease</keyword>
<sequence length="124" mass="14413">MPIRKDDKLANQLHLKVLRKEPRNNLTPAEAALWKALQRGQLDGRKFRRQHSFGNYILDFYCPAEKLAVELDGKHHFSDAGFEADLVRTEFLNGYGIRVLRFENKEVFENLDGVLQEIRNAFGK</sequence>
<keyword evidence="2" id="KW-0378">Hydrolase</keyword>
<evidence type="ECO:0000259" key="1">
    <source>
        <dbReference type="Pfam" id="PF04480"/>
    </source>
</evidence>
<dbReference type="RefSeq" id="WP_200505445.1">
    <property type="nucleotide sequence ID" value="NZ_JAEHFX010000003.1"/>
</dbReference>
<organism evidence="2 3">
    <name type="scientific">Adhaeribacter terrigena</name>
    <dbReference type="NCBI Taxonomy" id="2793070"/>
    <lineage>
        <taxon>Bacteria</taxon>
        <taxon>Pseudomonadati</taxon>
        <taxon>Bacteroidota</taxon>
        <taxon>Cytophagia</taxon>
        <taxon>Cytophagales</taxon>
        <taxon>Hymenobacteraceae</taxon>
        <taxon>Adhaeribacter</taxon>
    </lineage>
</organism>
<dbReference type="PANTHER" id="PTHR38590">
    <property type="entry name" value="BLL0828 PROTEIN"/>
    <property type="match status" value="1"/>
</dbReference>
<dbReference type="EMBL" id="JAEHFX010000003">
    <property type="protein sequence ID" value="MBK0402683.1"/>
    <property type="molecule type" value="Genomic_DNA"/>
</dbReference>
<dbReference type="CDD" id="cd01038">
    <property type="entry name" value="Endonuclease_DUF559"/>
    <property type="match status" value="1"/>
</dbReference>
<protein>
    <submittedName>
        <fullName evidence="2">Endonuclease domain-containing protein</fullName>
    </submittedName>
</protein>
<keyword evidence="2" id="KW-0540">Nuclease</keyword>
<dbReference type="Gene3D" id="3.40.960.10">
    <property type="entry name" value="VSR Endonuclease"/>
    <property type="match status" value="1"/>
</dbReference>